<dbReference type="EMBL" id="BMLB01000002">
    <property type="protein sequence ID" value="GGK63514.1"/>
    <property type="molecule type" value="Genomic_DNA"/>
</dbReference>
<organism evidence="1 2">
    <name type="scientific">Ornithinimicrobium pekingense</name>
    <dbReference type="NCBI Taxonomy" id="384677"/>
    <lineage>
        <taxon>Bacteria</taxon>
        <taxon>Bacillati</taxon>
        <taxon>Actinomycetota</taxon>
        <taxon>Actinomycetes</taxon>
        <taxon>Micrococcales</taxon>
        <taxon>Ornithinimicrobiaceae</taxon>
        <taxon>Ornithinimicrobium</taxon>
    </lineage>
</organism>
<name>A0ABQ2F5P4_9MICO</name>
<proteinExistence type="predicted"/>
<evidence type="ECO:0000313" key="1">
    <source>
        <dbReference type="EMBL" id="GGK63514.1"/>
    </source>
</evidence>
<dbReference type="InterPro" id="IPR013783">
    <property type="entry name" value="Ig-like_fold"/>
</dbReference>
<reference evidence="2" key="1">
    <citation type="journal article" date="2019" name="Int. J. Syst. Evol. Microbiol.">
        <title>The Global Catalogue of Microorganisms (GCM) 10K type strain sequencing project: providing services to taxonomists for standard genome sequencing and annotation.</title>
        <authorList>
            <consortium name="The Broad Institute Genomics Platform"/>
            <consortium name="The Broad Institute Genome Sequencing Center for Infectious Disease"/>
            <person name="Wu L."/>
            <person name="Ma J."/>
        </authorList>
    </citation>
    <scope>NUCLEOTIDE SEQUENCE [LARGE SCALE GENOMIC DNA]</scope>
    <source>
        <strain evidence="2">CGMCC 1.5362</strain>
    </source>
</reference>
<evidence type="ECO:0008006" key="3">
    <source>
        <dbReference type="Google" id="ProtNLM"/>
    </source>
</evidence>
<protein>
    <recommendedName>
        <fullName evidence="3">Ig-like domain-containing protein</fullName>
    </recommendedName>
</protein>
<gene>
    <name evidence="1" type="ORF">GCM10011509_09900</name>
</gene>
<sequence length="607" mass="65775">MSAHVRTVELGVGESGLTEGCRGCGGGTAGCGTHGRDCDCGGHRCATCGGASERPRWFAGQLVGPSDLEALQQWVIGRNRRHNRMLHGWGVACGLTVTQTLDQQGAAQPWSVTVGEGYALSGCGDEVCVPGPVRIDIRQPRPDGVDGCAPPVDPWCAPVRQRRDPERTYYLAVRYAEEQRRPVRTACDCGCDDNPCEYSRVGETYTLAVLDSLPDCYQEDLREQPHQDVSYAAPRNTSSTTNKTSAVETLQEAVGCSERIRRLGTRPCPDCCSPWVVLADLKVDTRGTVTLDPLSHRRFLASFGSYGFSCTPRSDHLPTVTITQPESGGTFPSAHETGLELKAKASDPEDGELSGGSVQWFDSHHDAQHEPLGAGTSLTTTLSWDDQDKPYEHTQHTVLVEATDSDGHVAADSVTIKVGQPAPPPPPPRITAFTPASGAMLPLEWNSKRRIEVTFDEQMNQAQLAIPDPWFRVWEIHPEHDVLGIKFTTIKKLSLTLTGSPSGTKTLYALEESPFQGFLYLVQIRLGSALLGDKGPPRALDCDFAGTKLSGGVLDEIWSMPAGTEHRKDKGWFDWNAWSSTSAALPSGDGTEGGTFHLLFNVQAPIN</sequence>
<dbReference type="Proteomes" id="UP000662111">
    <property type="component" value="Unassembled WGS sequence"/>
</dbReference>
<evidence type="ECO:0000313" key="2">
    <source>
        <dbReference type="Proteomes" id="UP000662111"/>
    </source>
</evidence>
<accession>A0ABQ2F5P4</accession>
<comment type="caution">
    <text evidence="1">The sequence shown here is derived from an EMBL/GenBank/DDBJ whole genome shotgun (WGS) entry which is preliminary data.</text>
</comment>
<dbReference type="Gene3D" id="2.60.40.10">
    <property type="entry name" value="Immunoglobulins"/>
    <property type="match status" value="1"/>
</dbReference>
<keyword evidence="2" id="KW-1185">Reference proteome</keyword>